<sequence>MNFRLKTSKETGETLKSLQNSTGLTWNILSRIAVALSLNDPSMPDAVPNTAGVEIHRNTMTGDQDYVYKALIRQHAQQHISEEEYFPELFNRHLERGIQLLEGEYRLAGNYEKLLTHLLKNKIG</sequence>
<gene>
    <name evidence="1" type="ORF">A6K76_02695</name>
</gene>
<keyword evidence="2" id="KW-1185">Reference proteome</keyword>
<reference evidence="1 2" key="1">
    <citation type="submission" date="2016-07" db="EMBL/GenBank/DDBJ databases">
        <title>Caryophanon latum genome sequencing.</title>
        <authorList>
            <person name="Verma A."/>
            <person name="Pal Y."/>
            <person name="Krishnamurthi S."/>
        </authorList>
    </citation>
    <scope>NUCLEOTIDE SEQUENCE [LARGE SCALE GENOMIC DNA]</scope>
    <source>
        <strain evidence="1 2">DSM 14151</strain>
    </source>
</reference>
<dbReference type="InterPro" id="IPR038472">
    <property type="entry name" value="DndE_sf"/>
</dbReference>
<dbReference type="Proteomes" id="UP000093482">
    <property type="component" value="Unassembled WGS sequence"/>
</dbReference>
<organism evidence="1 2">
    <name type="scientific">Caryophanon latum</name>
    <dbReference type="NCBI Taxonomy" id="33977"/>
    <lineage>
        <taxon>Bacteria</taxon>
        <taxon>Bacillati</taxon>
        <taxon>Bacillota</taxon>
        <taxon>Bacilli</taxon>
        <taxon>Bacillales</taxon>
        <taxon>Caryophanaceae</taxon>
        <taxon>Caryophanon</taxon>
    </lineage>
</organism>
<dbReference type="RefSeq" id="WP_066465825.1">
    <property type="nucleotide sequence ID" value="NZ_MATO01000056.1"/>
</dbReference>
<dbReference type="EMBL" id="MATO01000056">
    <property type="protein sequence ID" value="OCS87295.1"/>
    <property type="molecule type" value="Genomic_DNA"/>
</dbReference>
<comment type="caution">
    <text evidence="1">The sequence shown here is derived from an EMBL/GenBank/DDBJ whole genome shotgun (WGS) entry which is preliminary data.</text>
</comment>
<dbReference type="AlphaFoldDB" id="A0A1C0YJD4"/>
<evidence type="ECO:0000313" key="1">
    <source>
        <dbReference type="EMBL" id="OCS87295.1"/>
    </source>
</evidence>
<proteinExistence type="predicted"/>
<dbReference type="OrthoDB" id="512647at2"/>
<dbReference type="InterPro" id="IPR014969">
    <property type="entry name" value="DNA_S_DndE"/>
</dbReference>
<dbReference type="NCBIfam" id="TIGR03184">
    <property type="entry name" value="DNA_S_dndE"/>
    <property type="match status" value="1"/>
</dbReference>
<evidence type="ECO:0000313" key="2">
    <source>
        <dbReference type="Proteomes" id="UP000093482"/>
    </source>
</evidence>
<dbReference type="Pfam" id="PF08870">
    <property type="entry name" value="DndE"/>
    <property type="match status" value="1"/>
</dbReference>
<name>A0A1C0YJD4_9BACL</name>
<accession>A0A1C0YJD4</accession>
<protein>
    <submittedName>
        <fullName evidence="1">DNA sulfur modification protein DndE</fullName>
    </submittedName>
</protein>
<dbReference type="Gene3D" id="1.10.1220.160">
    <property type="entry name" value="DNA sulphur modification protein DndE"/>
    <property type="match status" value="1"/>
</dbReference>